<dbReference type="Gene3D" id="3.40.50.12780">
    <property type="entry name" value="N-terminal domain of ligase-like"/>
    <property type="match status" value="2"/>
</dbReference>
<dbReference type="SUPFAM" id="SSF56801">
    <property type="entry name" value="Acetyl-CoA synthetase-like"/>
    <property type="match status" value="2"/>
</dbReference>
<dbReference type="Pfam" id="PF13193">
    <property type="entry name" value="AMP-binding_C"/>
    <property type="match status" value="2"/>
</dbReference>
<dbReference type="InterPro" id="IPR001242">
    <property type="entry name" value="Condensation_dom"/>
</dbReference>
<dbReference type="GO" id="GO:0003824">
    <property type="term" value="F:catalytic activity"/>
    <property type="evidence" value="ECO:0007669"/>
    <property type="project" value="InterPro"/>
</dbReference>
<dbReference type="GO" id="GO:0031177">
    <property type="term" value="F:phosphopantetheine binding"/>
    <property type="evidence" value="ECO:0007669"/>
    <property type="project" value="InterPro"/>
</dbReference>
<dbReference type="InterPro" id="IPR010071">
    <property type="entry name" value="AA_adenyl_dom"/>
</dbReference>
<evidence type="ECO:0000313" key="7">
    <source>
        <dbReference type="Proteomes" id="UP000199343"/>
    </source>
</evidence>
<protein>
    <submittedName>
        <fullName evidence="6">Amino acid adenylation domain-containing protein</fullName>
    </submittedName>
</protein>
<dbReference type="CDD" id="cd17646">
    <property type="entry name" value="A_NRPS_AB3403-like"/>
    <property type="match status" value="1"/>
</dbReference>
<dbReference type="EMBL" id="FMIC01000002">
    <property type="protein sequence ID" value="SCL70271.1"/>
    <property type="molecule type" value="Genomic_DNA"/>
</dbReference>
<dbReference type="PANTHER" id="PTHR45527:SF1">
    <property type="entry name" value="FATTY ACID SYNTHASE"/>
    <property type="match status" value="1"/>
</dbReference>
<evidence type="ECO:0000313" key="6">
    <source>
        <dbReference type="EMBL" id="SCL70271.1"/>
    </source>
</evidence>
<reference evidence="6 7" key="1">
    <citation type="submission" date="2016-06" db="EMBL/GenBank/DDBJ databases">
        <authorList>
            <person name="Kjaerup R.B."/>
            <person name="Dalgaard T.S."/>
            <person name="Juul-Madsen H.R."/>
        </authorList>
    </citation>
    <scope>NUCLEOTIDE SEQUENCE [LARGE SCALE GENOMIC DNA]</scope>
    <source>
        <strain evidence="6 7">DSM 43363</strain>
    </source>
</reference>
<dbReference type="InterPro" id="IPR045851">
    <property type="entry name" value="AMP-bd_C_sf"/>
</dbReference>
<dbReference type="Proteomes" id="UP000199343">
    <property type="component" value="Unassembled WGS sequence"/>
</dbReference>
<dbReference type="Gene3D" id="3.30.300.30">
    <property type="match status" value="2"/>
</dbReference>
<dbReference type="GO" id="GO:0043041">
    <property type="term" value="P:amino acid activation for nonribosomal peptide biosynthetic process"/>
    <property type="evidence" value="ECO:0007669"/>
    <property type="project" value="TreeGrafter"/>
</dbReference>
<name>A0A1C6VVA4_9ACTN</name>
<dbReference type="GO" id="GO:0072330">
    <property type="term" value="P:monocarboxylic acid biosynthetic process"/>
    <property type="evidence" value="ECO:0007669"/>
    <property type="project" value="UniProtKB-ARBA"/>
</dbReference>
<dbReference type="PROSITE" id="PS50075">
    <property type="entry name" value="CARRIER"/>
    <property type="match status" value="2"/>
</dbReference>
<dbReference type="NCBIfam" id="TIGR01733">
    <property type="entry name" value="AA-adenyl-dom"/>
    <property type="match status" value="2"/>
</dbReference>
<dbReference type="InterPro" id="IPR006162">
    <property type="entry name" value="Ppantetheine_attach_site"/>
</dbReference>
<dbReference type="InterPro" id="IPR036736">
    <property type="entry name" value="ACP-like_sf"/>
</dbReference>
<accession>A0A1C6VVA4</accession>
<dbReference type="CDD" id="cd19531">
    <property type="entry name" value="LCL_NRPS-like"/>
    <property type="match status" value="2"/>
</dbReference>
<dbReference type="Gene3D" id="1.10.1200.10">
    <property type="entry name" value="ACP-like"/>
    <property type="match status" value="2"/>
</dbReference>
<evidence type="ECO:0000259" key="5">
    <source>
        <dbReference type="PROSITE" id="PS50075"/>
    </source>
</evidence>
<dbReference type="PROSITE" id="PS00012">
    <property type="entry name" value="PHOSPHOPANTETHEINE"/>
    <property type="match status" value="1"/>
</dbReference>
<dbReference type="InterPro" id="IPR020806">
    <property type="entry name" value="PKS_PP-bd"/>
</dbReference>
<dbReference type="InterPro" id="IPR023213">
    <property type="entry name" value="CAT-like_dom_sf"/>
</dbReference>
<evidence type="ECO:0000256" key="3">
    <source>
        <dbReference type="ARBA" id="ARBA00022553"/>
    </source>
</evidence>
<proteinExistence type="predicted"/>
<organism evidence="6 7">
    <name type="scientific">Micromonospora peucetia</name>
    <dbReference type="NCBI Taxonomy" id="47871"/>
    <lineage>
        <taxon>Bacteria</taxon>
        <taxon>Bacillati</taxon>
        <taxon>Actinomycetota</taxon>
        <taxon>Actinomycetes</taxon>
        <taxon>Micromonosporales</taxon>
        <taxon>Micromonosporaceae</taxon>
        <taxon>Micromonospora</taxon>
    </lineage>
</organism>
<dbReference type="InterPro" id="IPR009081">
    <property type="entry name" value="PP-bd_ACP"/>
</dbReference>
<gene>
    <name evidence="6" type="ORF">GA0070608_4285</name>
</gene>
<keyword evidence="2" id="KW-0596">Phosphopantetheine</keyword>
<dbReference type="FunFam" id="2.30.38.10:FF:000001">
    <property type="entry name" value="Non-ribosomal peptide synthetase PvdI"/>
    <property type="match status" value="2"/>
</dbReference>
<dbReference type="Pfam" id="PF00501">
    <property type="entry name" value="AMP-binding"/>
    <property type="match status" value="2"/>
</dbReference>
<dbReference type="FunFam" id="1.10.1200.10:FF:000016">
    <property type="entry name" value="Non-ribosomal peptide synthase"/>
    <property type="match status" value="2"/>
</dbReference>
<dbReference type="STRING" id="47871.GA0070608_4285"/>
<dbReference type="FunFam" id="3.40.50.980:FF:000001">
    <property type="entry name" value="Non-ribosomal peptide synthetase"/>
    <property type="match status" value="1"/>
</dbReference>
<dbReference type="GO" id="GO:0005829">
    <property type="term" value="C:cytosol"/>
    <property type="evidence" value="ECO:0007669"/>
    <property type="project" value="TreeGrafter"/>
</dbReference>
<dbReference type="GO" id="GO:0008610">
    <property type="term" value="P:lipid biosynthetic process"/>
    <property type="evidence" value="ECO:0007669"/>
    <property type="project" value="UniProtKB-ARBA"/>
</dbReference>
<dbReference type="SUPFAM" id="SSF52777">
    <property type="entry name" value="CoA-dependent acyltransferases"/>
    <property type="match status" value="4"/>
</dbReference>
<dbReference type="Pfam" id="PF00668">
    <property type="entry name" value="Condensation"/>
    <property type="match status" value="2"/>
</dbReference>
<dbReference type="InterPro" id="IPR042099">
    <property type="entry name" value="ANL_N_sf"/>
</dbReference>
<dbReference type="CDD" id="cd05930">
    <property type="entry name" value="A_NRPS"/>
    <property type="match status" value="1"/>
</dbReference>
<dbReference type="Gene3D" id="3.30.559.30">
    <property type="entry name" value="Nonribosomal peptide synthetase, condensation domain"/>
    <property type="match status" value="2"/>
</dbReference>
<dbReference type="FunFam" id="3.40.50.12780:FF:000012">
    <property type="entry name" value="Non-ribosomal peptide synthetase"/>
    <property type="match status" value="2"/>
</dbReference>
<dbReference type="SUPFAM" id="SSF47336">
    <property type="entry name" value="ACP-like"/>
    <property type="match status" value="2"/>
</dbReference>
<dbReference type="Gene3D" id="3.30.559.10">
    <property type="entry name" value="Chloramphenicol acetyltransferase-like domain"/>
    <property type="match status" value="2"/>
</dbReference>
<dbReference type="FunFam" id="3.30.300.30:FF:000010">
    <property type="entry name" value="Enterobactin synthetase component F"/>
    <property type="match status" value="2"/>
</dbReference>
<sequence>MADGDSRYVGTGGAVLSDHEDGYAVSSAQEQLWFVDQLRSGASEYLLHQAVRVRGPLDTTALGAALTGISARHEILRTRYDTVDGRAVQVIAPPGPVDIDLVDLGDPPAGDRDSRLDEVLDAALDVPLDLRKDPPLRTRLIRCAADDHVLLFVVHHIAFDGWSWGVLARELHALYEAFVTGRPSPLPPLPVQYADFAAWQRENWLSGPHVDAQVGYWRERLSGLGPLDLPTDRPRPAHWQAAGDGLTFTVPADLATALTRLGADRGATPFMVFLAAFQLLLGRYAGQTDVAVGVSVAGRHEVELEDLIGLFVNTVVLRADLAGPASFHDLLDQVRTTTLDAYDNQQVPFARIVAELAPERDLSRNPLFQVGFGLHDADRTPIALPGLPVTEQFTSWNSSAFDLSLQLVGQPDGSYHGEVVFPTALFDGARVHRMVANYLQLLTVVVATRQVPLDELDLLAPRERREVLSEWSQGADRAVGPGLPELFLAQAAASPEATALIADDGTEVGYAELAARARRLAAHLHTVGVRAGTPVGVAVHRGPDLVTALLGVLLAGGVHVPLAPDQPVGRLEFMAADAGVSVLVTESALRGLLSAGDAPVVLVDTGHDTGAGRGDGTGAVSLPATDPDAAAYVMYTSGSTGRPKGVVVTHAGIRNRVLWSVEQYRLTAADRVLQKTALGFDASMWEFLAPLVSGGTVVLAAPDAHRDPGAMLRAVRAHDVTVLQLVPSVLRVLLHESDLSGCAALRLVCSAGEPLPAALCAQLRALLAVEIWNTYGPTECAIDATAWRYRGDEGTGTVPIGGPLPGCTVLVLDAGDRPVPVGVAGQLCLGGVGLARGYRGRPALTGEKFTPNPYGGTPGERLYRTGDLARWRDDGSLEYLGRLDNQVKLHGVRIEPGEVEAALRRHPTVEAAVVTLYRPPSGDAELVAYVVPAAGARIDPDGLRDALADRLPAALVPSTVISLDTLPLTANGKLDRTALPAPDGPRPGADRRYLPPATDTERTIAGIWAGLLGVERVARDDNFFTLGGHSMLAIRGVLRVRRALDVELTVGQLFTAPTVAELAALVDEARPGADEPAGAAIRPVARDGSLPLSLGQRRLWFLDQLEPGSLEYLIPISMRLTGPFDVAVFRRAVDEVLNRHEILRTRYHSVGGEPVQVVDPPGPVRWELIDLSGALDVVDGAEALLRVAASRPFDLATERPIRAQVIRVAADEHLVALTMHHIAFDVWSMDILLRELDTLYRRYARGGAATVLPDLPVQYADFAAWETARQDSPELDAQLAYWSRQLAGSTPLELPTDRPRPALRDPAGDNVVVEVPTDVGRALAELGNREGATLFMVLLAAFQVMLGRYAGQHDVAVGTPVAGRTRQETEDLLGFFVNNLVMRTELVDDQPFPVLLDQVRRTVTDAFGNQDVAFERLVDALRPDRDLSRNPLFQVMFELQHLERMTATLGPTTIEHVDSAYPVAKFDLTLSVEQHRDGRLRCGFEYATALWDRRTIERMAGHYLHLLAQVATAPGTALRDLTLPTDAERAYLIGPWAGEPVEPVSSGEPAGPLTAAGPAGTGVVELFGRRVRRHPDVVAVEFDGRRLTFAELDTRANRLAHHLRGLGVRPEVPVAVCLERGLEVVVTLLAVLKAGGVYLPVDPDHPTERLRFMLADAGAAVAVTVERFADRVAAEGVAVVAVDTDRAVIAGRDGTAPDPSTGSDDLAYVIYTSGSTGWPKGVMIPHGAYAHHCGVIARAYDIDPGDRVVLLSALTFDVAMDGMMATLLAGATLVVSDPLFWSPAELPDRLEQHRVTHMEITPAYYREVMDALPAGDDRLRHLKLMNVGSDVVTVADARRWAATGLPGRFLVNYGPTEATVTCLLHPVTGDPPGERIEAALPIGRPVPGTRAHVADEHLNLVPVGVPGELLLGGVRLARGYLNRPGLTADRFVPDPFGDGPGGRLYRTGDLVRYRPDGTIEFLGRIDQQVKIRGFRIELGEIESALAEHPAIRAVAVLARETQPGEKGLVAYLVCRDGTPPAVGELRAHLRDRLPDHMVPAQWMVLDALPLTSSKKVDRRALPAPTPVRADLSRAYEAPRTPLEEAVAGVWATVLEVDRVGIHDDFFDLGGHSLLATRVLAHLRQGFDLDLPLRLLFEQTTVTDLAGAVHTAIENEIAQLSDAEVAELLMEGNL</sequence>
<evidence type="ECO:0000256" key="4">
    <source>
        <dbReference type="SAM" id="MobiDB-lite"/>
    </source>
</evidence>
<comment type="cofactor">
    <cofactor evidence="1">
        <name>pantetheine 4'-phosphate</name>
        <dbReference type="ChEBI" id="CHEBI:47942"/>
    </cofactor>
</comment>
<keyword evidence="3" id="KW-0597">Phosphoprotein</keyword>
<dbReference type="SMART" id="SM00823">
    <property type="entry name" value="PKS_PP"/>
    <property type="match status" value="2"/>
</dbReference>
<feature type="region of interest" description="Disordered" evidence="4">
    <location>
        <begin position="974"/>
        <end position="996"/>
    </location>
</feature>
<dbReference type="PROSITE" id="PS00455">
    <property type="entry name" value="AMP_BINDING"/>
    <property type="match status" value="2"/>
</dbReference>
<evidence type="ECO:0000256" key="1">
    <source>
        <dbReference type="ARBA" id="ARBA00001957"/>
    </source>
</evidence>
<feature type="domain" description="Carrier" evidence="5">
    <location>
        <begin position="2077"/>
        <end position="2152"/>
    </location>
</feature>
<dbReference type="Pfam" id="PF00550">
    <property type="entry name" value="PP-binding"/>
    <property type="match status" value="2"/>
</dbReference>
<dbReference type="PANTHER" id="PTHR45527">
    <property type="entry name" value="NONRIBOSOMAL PEPTIDE SYNTHETASE"/>
    <property type="match status" value="1"/>
</dbReference>
<dbReference type="InterPro" id="IPR020845">
    <property type="entry name" value="AMP-binding_CS"/>
</dbReference>
<dbReference type="GO" id="GO:0044550">
    <property type="term" value="P:secondary metabolite biosynthetic process"/>
    <property type="evidence" value="ECO:0007669"/>
    <property type="project" value="UniProtKB-ARBA"/>
</dbReference>
<dbReference type="InterPro" id="IPR025110">
    <property type="entry name" value="AMP-bd_C"/>
</dbReference>
<dbReference type="InterPro" id="IPR000873">
    <property type="entry name" value="AMP-dep_synth/lig_dom"/>
</dbReference>
<feature type="domain" description="Carrier" evidence="5">
    <location>
        <begin position="995"/>
        <end position="1070"/>
    </location>
</feature>
<evidence type="ECO:0000256" key="2">
    <source>
        <dbReference type="ARBA" id="ARBA00022450"/>
    </source>
</evidence>